<feature type="transmembrane region" description="Helical" evidence="5">
    <location>
        <begin position="17"/>
        <end position="34"/>
    </location>
</feature>
<dbReference type="InterPro" id="IPR019109">
    <property type="entry name" value="MamF_MmsF"/>
</dbReference>
<dbReference type="Pfam" id="PF09685">
    <property type="entry name" value="MamF_MmsF"/>
    <property type="match status" value="1"/>
</dbReference>
<keyword evidence="2 5" id="KW-0812">Transmembrane</keyword>
<evidence type="ECO:0000256" key="3">
    <source>
        <dbReference type="ARBA" id="ARBA00022989"/>
    </source>
</evidence>
<name>A0A1F7TMY8_9BACT</name>
<comment type="caution">
    <text evidence="6">The sequence shown here is derived from an EMBL/GenBank/DDBJ whole genome shotgun (WGS) entry which is preliminary data.</text>
</comment>
<feature type="transmembrane region" description="Helical" evidence="5">
    <location>
        <begin position="46"/>
        <end position="64"/>
    </location>
</feature>
<dbReference type="Proteomes" id="UP000177885">
    <property type="component" value="Unassembled WGS sequence"/>
</dbReference>
<organism evidence="6 7">
    <name type="scientific">Candidatus Uhrbacteria bacterium RIFCSPHIGHO2_01_FULL_63_20</name>
    <dbReference type="NCBI Taxonomy" id="1802385"/>
    <lineage>
        <taxon>Bacteria</taxon>
        <taxon>Candidatus Uhriibacteriota</taxon>
    </lineage>
</organism>
<keyword evidence="4 5" id="KW-0472">Membrane</keyword>
<comment type="subcellular location">
    <subcellularLocation>
        <location evidence="1">Membrane</location>
        <topology evidence="1">Multi-pass membrane protein</topology>
    </subcellularLocation>
</comment>
<sequence>MTEDVKKPMTDEQENRLIAAVGYLGILCLVPLLLKKESAFAQHHGKQGLVLLIAWLVLWAGNIVPILGQIVWMLGSVVVIILAIMGIVNALNGKTWEMPVLGQFAKNIKL</sequence>
<evidence type="ECO:0000313" key="7">
    <source>
        <dbReference type="Proteomes" id="UP000177885"/>
    </source>
</evidence>
<evidence type="ECO:0000256" key="2">
    <source>
        <dbReference type="ARBA" id="ARBA00022692"/>
    </source>
</evidence>
<dbReference type="EMBL" id="MGDT01000004">
    <property type="protein sequence ID" value="OGL66914.1"/>
    <property type="molecule type" value="Genomic_DNA"/>
</dbReference>
<evidence type="ECO:0000313" key="6">
    <source>
        <dbReference type="EMBL" id="OGL66914.1"/>
    </source>
</evidence>
<dbReference type="AlphaFoldDB" id="A0A1F7TMY8"/>
<evidence type="ECO:0000256" key="1">
    <source>
        <dbReference type="ARBA" id="ARBA00004141"/>
    </source>
</evidence>
<gene>
    <name evidence="6" type="ORF">A2856_00200</name>
</gene>
<evidence type="ECO:0000256" key="4">
    <source>
        <dbReference type="ARBA" id="ARBA00023136"/>
    </source>
</evidence>
<proteinExistence type="predicted"/>
<accession>A0A1F7TMY8</accession>
<feature type="transmembrane region" description="Helical" evidence="5">
    <location>
        <begin position="70"/>
        <end position="91"/>
    </location>
</feature>
<keyword evidence="3 5" id="KW-1133">Transmembrane helix</keyword>
<evidence type="ECO:0008006" key="8">
    <source>
        <dbReference type="Google" id="ProtNLM"/>
    </source>
</evidence>
<evidence type="ECO:0000256" key="5">
    <source>
        <dbReference type="SAM" id="Phobius"/>
    </source>
</evidence>
<reference evidence="6 7" key="1">
    <citation type="journal article" date="2016" name="Nat. Commun.">
        <title>Thousands of microbial genomes shed light on interconnected biogeochemical processes in an aquifer system.</title>
        <authorList>
            <person name="Anantharaman K."/>
            <person name="Brown C.T."/>
            <person name="Hug L.A."/>
            <person name="Sharon I."/>
            <person name="Castelle C.J."/>
            <person name="Probst A.J."/>
            <person name="Thomas B.C."/>
            <person name="Singh A."/>
            <person name="Wilkins M.J."/>
            <person name="Karaoz U."/>
            <person name="Brodie E.L."/>
            <person name="Williams K.H."/>
            <person name="Hubbard S.S."/>
            <person name="Banfield J.F."/>
        </authorList>
    </citation>
    <scope>NUCLEOTIDE SEQUENCE [LARGE SCALE GENOMIC DNA]</scope>
</reference>
<dbReference type="STRING" id="1802385.A2856_00200"/>
<protein>
    <recommendedName>
        <fullName evidence="8">Chloroplast import component protein (Tic20)</fullName>
    </recommendedName>
</protein>